<dbReference type="Proteomes" id="UP000198727">
    <property type="component" value="Unassembled WGS sequence"/>
</dbReference>
<organism evidence="6 7">
    <name type="scientific">Amycolatopsis arida</name>
    <dbReference type="NCBI Taxonomy" id="587909"/>
    <lineage>
        <taxon>Bacteria</taxon>
        <taxon>Bacillati</taxon>
        <taxon>Actinomycetota</taxon>
        <taxon>Actinomycetes</taxon>
        <taxon>Pseudonocardiales</taxon>
        <taxon>Pseudonocardiaceae</taxon>
        <taxon>Amycolatopsis</taxon>
    </lineage>
</organism>
<dbReference type="OrthoDB" id="2339873at2"/>
<feature type="active site" description="Nucleophile" evidence="4">
    <location>
        <position position="43"/>
    </location>
</feature>
<reference evidence="7" key="1">
    <citation type="submission" date="2016-10" db="EMBL/GenBank/DDBJ databases">
        <authorList>
            <person name="Varghese N."/>
            <person name="Submissions S."/>
        </authorList>
    </citation>
    <scope>NUCLEOTIDE SEQUENCE [LARGE SCALE GENOMIC DNA]</scope>
    <source>
        <strain evidence="7">CGMCC 4.5579</strain>
    </source>
</reference>
<dbReference type="RefSeq" id="WP_092528743.1">
    <property type="nucleotide sequence ID" value="NZ_FOWW01000002.1"/>
</dbReference>
<dbReference type="PROSITE" id="PS51635">
    <property type="entry name" value="PNPLA"/>
    <property type="match status" value="1"/>
</dbReference>
<feature type="active site" description="Proton acceptor" evidence="4">
    <location>
        <position position="187"/>
    </location>
</feature>
<dbReference type="Pfam" id="PF01734">
    <property type="entry name" value="Patatin"/>
    <property type="match status" value="1"/>
</dbReference>
<sequence length="284" mass="29674">MAGRALVLGAGGMSGVAWEAGLLVGLAEAGVDPGGFDFVVGTSSGAIVAAALGGDTRLTDLYDRQCGPGSPAMKRTMQIDVPELDRRLTLAVDGARDGTEMRRRMGELARREQPLPADEFRALIAAELPADTWPEQRVGMVAVDTESGEPRILERAPDLPLADVVAASCAIPGVWPAVPLGDRTYMDAGTRSNENLDLVTGFERVVVLSPCGVHAPSLWMGVSLRRAMKQLRADGCEVLVVEPDLDTGDHIRANLLDPTAGAPAARAGRAQAGEVAGTVADFLG</sequence>
<keyword evidence="3 4" id="KW-0443">Lipid metabolism</keyword>
<evidence type="ECO:0000256" key="2">
    <source>
        <dbReference type="ARBA" id="ARBA00022963"/>
    </source>
</evidence>
<dbReference type="STRING" id="587909.SAMN05421810_102108"/>
<keyword evidence="7" id="KW-1185">Reference proteome</keyword>
<evidence type="ECO:0000313" key="7">
    <source>
        <dbReference type="Proteomes" id="UP000198727"/>
    </source>
</evidence>
<name>A0A1I5P0X1_9PSEU</name>
<accession>A0A1I5P0X1</accession>
<protein>
    <submittedName>
        <fullName evidence="6">NTE family protein</fullName>
    </submittedName>
</protein>
<dbReference type="InterPro" id="IPR016035">
    <property type="entry name" value="Acyl_Trfase/lysoPLipase"/>
</dbReference>
<gene>
    <name evidence="6" type="ORF">SAMN05421810_102108</name>
</gene>
<proteinExistence type="predicted"/>
<evidence type="ECO:0000313" key="6">
    <source>
        <dbReference type="EMBL" id="SFP27758.1"/>
    </source>
</evidence>
<evidence type="ECO:0000259" key="5">
    <source>
        <dbReference type="PROSITE" id="PS51635"/>
    </source>
</evidence>
<feature type="domain" description="PNPLA" evidence="5">
    <location>
        <begin position="6"/>
        <end position="200"/>
    </location>
</feature>
<evidence type="ECO:0000256" key="3">
    <source>
        <dbReference type="ARBA" id="ARBA00023098"/>
    </source>
</evidence>
<dbReference type="InterPro" id="IPR050301">
    <property type="entry name" value="NTE"/>
</dbReference>
<evidence type="ECO:0000256" key="1">
    <source>
        <dbReference type="ARBA" id="ARBA00022801"/>
    </source>
</evidence>
<dbReference type="PANTHER" id="PTHR14226">
    <property type="entry name" value="NEUROPATHY TARGET ESTERASE/SWISS CHEESE D.MELANOGASTER"/>
    <property type="match status" value="1"/>
</dbReference>
<keyword evidence="2 4" id="KW-0442">Lipid degradation</keyword>
<evidence type="ECO:0000256" key="4">
    <source>
        <dbReference type="PROSITE-ProRule" id="PRU01161"/>
    </source>
</evidence>
<dbReference type="Gene3D" id="3.40.1090.10">
    <property type="entry name" value="Cytosolic phospholipase A2 catalytic domain"/>
    <property type="match status" value="2"/>
</dbReference>
<keyword evidence="1 4" id="KW-0378">Hydrolase</keyword>
<dbReference type="GO" id="GO:0016787">
    <property type="term" value="F:hydrolase activity"/>
    <property type="evidence" value="ECO:0007669"/>
    <property type="project" value="UniProtKB-UniRule"/>
</dbReference>
<dbReference type="InterPro" id="IPR002641">
    <property type="entry name" value="PNPLA_dom"/>
</dbReference>
<comment type="caution">
    <text evidence="4">Lacks conserved residue(s) required for the propagation of feature annotation.</text>
</comment>
<dbReference type="AlphaFoldDB" id="A0A1I5P0X1"/>
<feature type="short sequence motif" description="GXSXG" evidence="4">
    <location>
        <begin position="41"/>
        <end position="45"/>
    </location>
</feature>
<dbReference type="EMBL" id="FOWW01000002">
    <property type="protein sequence ID" value="SFP27758.1"/>
    <property type="molecule type" value="Genomic_DNA"/>
</dbReference>
<dbReference type="PANTHER" id="PTHR14226:SF57">
    <property type="entry name" value="BLR7027 PROTEIN"/>
    <property type="match status" value="1"/>
</dbReference>
<dbReference type="SUPFAM" id="SSF52151">
    <property type="entry name" value="FabD/lysophospholipase-like"/>
    <property type="match status" value="1"/>
</dbReference>
<dbReference type="GO" id="GO:0016042">
    <property type="term" value="P:lipid catabolic process"/>
    <property type="evidence" value="ECO:0007669"/>
    <property type="project" value="UniProtKB-UniRule"/>
</dbReference>